<gene>
    <name evidence="1" type="ORF">AVDCRST_MAG11-1566</name>
</gene>
<accession>A0A6J4KQE7</accession>
<proteinExistence type="predicted"/>
<name>A0A6J4KQE7_9BACT</name>
<evidence type="ECO:0000313" key="1">
    <source>
        <dbReference type="EMBL" id="CAA9312098.1"/>
    </source>
</evidence>
<feature type="non-terminal residue" evidence="1">
    <location>
        <position position="1"/>
    </location>
</feature>
<sequence>AGAPPAAHDGASAPSVAAVRRARRYSVAVLVARGADL</sequence>
<dbReference type="AlphaFoldDB" id="A0A6J4KQE7"/>
<reference evidence="1" key="1">
    <citation type="submission" date="2020-02" db="EMBL/GenBank/DDBJ databases">
        <authorList>
            <person name="Meier V. D."/>
        </authorList>
    </citation>
    <scope>NUCLEOTIDE SEQUENCE</scope>
    <source>
        <strain evidence="1">AVDCRST_MAG11</strain>
    </source>
</reference>
<dbReference type="EMBL" id="CADCTU010000348">
    <property type="protein sequence ID" value="CAA9312098.1"/>
    <property type="molecule type" value="Genomic_DNA"/>
</dbReference>
<organism evidence="1">
    <name type="scientific">uncultured Gemmatimonadaceae bacterium</name>
    <dbReference type="NCBI Taxonomy" id="246130"/>
    <lineage>
        <taxon>Bacteria</taxon>
        <taxon>Pseudomonadati</taxon>
        <taxon>Gemmatimonadota</taxon>
        <taxon>Gemmatimonadia</taxon>
        <taxon>Gemmatimonadales</taxon>
        <taxon>Gemmatimonadaceae</taxon>
        <taxon>environmental samples</taxon>
    </lineage>
</organism>
<protein>
    <submittedName>
        <fullName evidence="1">Uncharacterized protein</fullName>
    </submittedName>
</protein>